<organism evidence="4 5">
    <name type="scientific">Solanum verrucosum</name>
    <dbReference type="NCBI Taxonomy" id="315347"/>
    <lineage>
        <taxon>Eukaryota</taxon>
        <taxon>Viridiplantae</taxon>
        <taxon>Streptophyta</taxon>
        <taxon>Embryophyta</taxon>
        <taxon>Tracheophyta</taxon>
        <taxon>Spermatophyta</taxon>
        <taxon>Magnoliopsida</taxon>
        <taxon>eudicotyledons</taxon>
        <taxon>Gunneridae</taxon>
        <taxon>Pentapetalae</taxon>
        <taxon>asterids</taxon>
        <taxon>lamiids</taxon>
        <taxon>Solanales</taxon>
        <taxon>Solanaceae</taxon>
        <taxon>Solanoideae</taxon>
        <taxon>Solaneae</taxon>
        <taxon>Solanum</taxon>
    </lineage>
</organism>
<evidence type="ECO:0000313" key="5">
    <source>
        <dbReference type="Proteomes" id="UP001234989"/>
    </source>
</evidence>
<dbReference type="AlphaFoldDB" id="A0AAF0U574"/>
<evidence type="ECO:0000256" key="1">
    <source>
        <dbReference type="ARBA" id="ARBA00022729"/>
    </source>
</evidence>
<keyword evidence="1" id="KW-0732">Signal</keyword>
<protein>
    <recommendedName>
        <fullName evidence="3">Bulb-type lectin domain-containing protein</fullName>
    </recommendedName>
</protein>
<keyword evidence="5" id="KW-1185">Reference proteome</keyword>
<dbReference type="PROSITE" id="PS50927">
    <property type="entry name" value="BULB_LECTIN"/>
    <property type="match status" value="1"/>
</dbReference>
<sequence>MYGTVGTQWCAEDTAFVQMMDNVVVQLKDGSRRGSCLLLNEVFSLINNDNEVDTAVFLKFASSQFSGYLNGSYLNSTAGLSTSWTNRPYSLYADSTYGSSFMTPILLSGKDGNKYHFCGFYCNEQSFECLLGIFFAFPDSSFTERKLMDFQLVCSAYRDHPVKANATLQLGLDGNLVLAYSDGTSVWSTNTTGESVSGLSMTETGNFVLFE</sequence>
<feature type="domain" description="Bulb-type lectin" evidence="3">
    <location>
        <begin position="82"/>
        <end position="211"/>
    </location>
</feature>
<dbReference type="InterPro" id="IPR001480">
    <property type="entry name" value="Bulb-type_lectin_dom"/>
</dbReference>
<keyword evidence="2" id="KW-0325">Glycoprotein</keyword>
<evidence type="ECO:0000256" key="2">
    <source>
        <dbReference type="ARBA" id="ARBA00023180"/>
    </source>
</evidence>
<evidence type="ECO:0000313" key="4">
    <source>
        <dbReference type="EMBL" id="WMV39401.1"/>
    </source>
</evidence>
<reference evidence="4" key="1">
    <citation type="submission" date="2023-08" db="EMBL/GenBank/DDBJ databases">
        <title>A de novo genome assembly of Solanum verrucosum Schlechtendal, a Mexican diploid species geographically isolated from the other diploid A-genome species in potato relatives.</title>
        <authorList>
            <person name="Hosaka K."/>
        </authorList>
    </citation>
    <scope>NUCLEOTIDE SEQUENCE</scope>
    <source>
        <tissue evidence="4">Young leaves</tissue>
    </source>
</reference>
<dbReference type="Proteomes" id="UP001234989">
    <property type="component" value="Chromosome 7"/>
</dbReference>
<dbReference type="SUPFAM" id="SSF51110">
    <property type="entry name" value="alpha-D-mannose-specific plant lectins"/>
    <property type="match status" value="1"/>
</dbReference>
<dbReference type="Gene3D" id="2.90.10.10">
    <property type="entry name" value="Bulb-type lectin domain"/>
    <property type="match status" value="1"/>
</dbReference>
<proteinExistence type="predicted"/>
<accession>A0AAF0U574</accession>
<dbReference type="EMBL" id="CP133618">
    <property type="protein sequence ID" value="WMV39401.1"/>
    <property type="molecule type" value="Genomic_DNA"/>
</dbReference>
<gene>
    <name evidence="4" type="ORF">MTR67_032786</name>
</gene>
<evidence type="ECO:0000259" key="3">
    <source>
        <dbReference type="PROSITE" id="PS50927"/>
    </source>
</evidence>
<name>A0AAF0U574_SOLVR</name>
<dbReference type="InterPro" id="IPR036426">
    <property type="entry name" value="Bulb-type_lectin_dom_sf"/>
</dbReference>